<evidence type="ECO:0000313" key="1">
    <source>
        <dbReference type="EMBL" id="MCU4744468.1"/>
    </source>
</evidence>
<name>A0AAP2Z4K1_9EURY</name>
<dbReference type="AlphaFoldDB" id="A0AAP2Z4K1"/>
<evidence type="ECO:0000313" key="2">
    <source>
        <dbReference type="Proteomes" id="UP001321018"/>
    </source>
</evidence>
<accession>A0AAP2Z4K1</accession>
<organism evidence="1 2">
    <name type="scientific">Natronoglomus mannanivorans</name>
    <dbReference type="NCBI Taxonomy" id="2979990"/>
    <lineage>
        <taxon>Archaea</taxon>
        <taxon>Methanobacteriati</taxon>
        <taxon>Methanobacteriota</taxon>
        <taxon>Stenosarchaea group</taxon>
        <taxon>Halobacteria</taxon>
        <taxon>Halobacteriales</taxon>
        <taxon>Natrialbaceae</taxon>
        <taxon>Natronoglomus</taxon>
    </lineage>
</organism>
<protein>
    <recommendedName>
        <fullName evidence="3">Small CPxCG-related zinc finger protein</fullName>
    </recommendedName>
</protein>
<sequence>MSENSDLGVSYETLDHTCPNCGERVFQVTVRGPSDRVFGPCGCRIPNVDR</sequence>
<proteinExistence type="predicted"/>
<gene>
    <name evidence="1" type="ORF">OB960_24155</name>
</gene>
<comment type="caution">
    <text evidence="1">The sequence shown here is derived from an EMBL/GenBank/DDBJ whole genome shotgun (WGS) entry which is preliminary data.</text>
</comment>
<dbReference type="EMBL" id="JAOPKA010000029">
    <property type="protein sequence ID" value="MCU4744468.1"/>
    <property type="molecule type" value="Genomic_DNA"/>
</dbReference>
<dbReference type="Proteomes" id="UP001321018">
    <property type="component" value="Unassembled WGS sequence"/>
</dbReference>
<reference evidence="1" key="1">
    <citation type="submission" date="2022-09" db="EMBL/GenBank/DDBJ databases">
        <title>Enrichment on poylsaccharides allowed isolation of novel metabolic and taxonomic groups of Haloarchaea.</title>
        <authorList>
            <person name="Sorokin D.Y."/>
            <person name="Elcheninov A.G."/>
            <person name="Khizhniak T.V."/>
            <person name="Kolganova T.V."/>
            <person name="Kublanov I.V."/>
        </authorList>
    </citation>
    <scope>NUCLEOTIDE SEQUENCE</scope>
    <source>
        <strain evidence="1">AArc-xg1-1</strain>
    </source>
</reference>
<dbReference type="RefSeq" id="WP_338006275.1">
    <property type="nucleotide sequence ID" value="NZ_JAOPKA010000029.1"/>
</dbReference>
<evidence type="ECO:0008006" key="3">
    <source>
        <dbReference type="Google" id="ProtNLM"/>
    </source>
</evidence>